<comment type="similarity">
    <text evidence="1">Belongs to the leucine-binding protein family.</text>
</comment>
<dbReference type="InterPro" id="IPR006311">
    <property type="entry name" value="TAT_signal"/>
</dbReference>
<dbReference type="Gene3D" id="3.40.50.2300">
    <property type="match status" value="2"/>
</dbReference>
<evidence type="ECO:0000313" key="6">
    <source>
        <dbReference type="EMBL" id="MCX8997094.1"/>
    </source>
</evidence>
<dbReference type="Proteomes" id="UP001208771">
    <property type="component" value="Unassembled WGS sequence"/>
</dbReference>
<dbReference type="RefSeq" id="WP_306410863.1">
    <property type="nucleotide sequence ID" value="NZ_JANFPI010000002.1"/>
</dbReference>
<dbReference type="InterPro" id="IPR028081">
    <property type="entry name" value="Leu-bd"/>
</dbReference>
<keyword evidence="3" id="KW-0029">Amino-acid transport</keyword>
<dbReference type="InterPro" id="IPR051010">
    <property type="entry name" value="BCAA_transport"/>
</dbReference>
<gene>
    <name evidence="6" type="ORF">NOF55_08240</name>
</gene>
<dbReference type="PANTHER" id="PTHR30483:SF37">
    <property type="entry name" value="ABC TRANSPORTER SUBSTRATE-BINDING PROTEIN"/>
    <property type="match status" value="1"/>
</dbReference>
<organism evidence="6 7">
    <name type="scientific">Ectorhizobium quercum</name>
    <dbReference type="NCBI Taxonomy" id="2965071"/>
    <lineage>
        <taxon>Bacteria</taxon>
        <taxon>Pseudomonadati</taxon>
        <taxon>Pseudomonadota</taxon>
        <taxon>Alphaproteobacteria</taxon>
        <taxon>Hyphomicrobiales</taxon>
        <taxon>Rhizobiaceae</taxon>
        <taxon>Ectorhizobium</taxon>
    </lineage>
</organism>
<comment type="caution">
    <text evidence="6">The sequence shown here is derived from an EMBL/GenBank/DDBJ whole genome shotgun (WGS) entry which is preliminary data.</text>
</comment>
<evidence type="ECO:0000256" key="1">
    <source>
        <dbReference type="ARBA" id="ARBA00010062"/>
    </source>
</evidence>
<dbReference type="Pfam" id="PF13458">
    <property type="entry name" value="Peripla_BP_6"/>
    <property type="match status" value="1"/>
</dbReference>
<name>A0AAE3MZS0_9HYPH</name>
<dbReference type="SUPFAM" id="SSF53822">
    <property type="entry name" value="Periplasmic binding protein-like I"/>
    <property type="match status" value="1"/>
</dbReference>
<dbReference type="PROSITE" id="PS51318">
    <property type="entry name" value="TAT"/>
    <property type="match status" value="1"/>
</dbReference>
<proteinExistence type="inferred from homology"/>
<evidence type="ECO:0000256" key="3">
    <source>
        <dbReference type="ARBA" id="ARBA00022970"/>
    </source>
</evidence>
<accession>A0AAE3MZS0</accession>
<keyword evidence="7" id="KW-1185">Reference proteome</keyword>
<keyword evidence="3" id="KW-0813">Transport</keyword>
<dbReference type="EMBL" id="JANFPI010000002">
    <property type="protein sequence ID" value="MCX8997094.1"/>
    <property type="molecule type" value="Genomic_DNA"/>
</dbReference>
<feature type="chain" id="PRO_5042070701" evidence="4">
    <location>
        <begin position="30"/>
        <end position="420"/>
    </location>
</feature>
<reference evidence="6" key="1">
    <citation type="submission" date="2022-07" db="EMBL/GenBank/DDBJ databases">
        <title>Ectorhizobium quercum gen.nov., sp. nov.</title>
        <authorList>
            <person name="Ma T."/>
            <person name="Li Y."/>
        </authorList>
    </citation>
    <scope>NUCLEOTIDE SEQUENCE</scope>
    <source>
        <strain evidence="6">BDR2-2</strain>
    </source>
</reference>
<feature type="domain" description="Leucine-binding protein" evidence="5">
    <location>
        <begin position="33"/>
        <end position="364"/>
    </location>
</feature>
<feature type="signal peptide" evidence="4">
    <location>
        <begin position="1"/>
        <end position="29"/>
    </location>
</feature>
<dbReference type="PANTHER" id="PTHR30483">
    <property type="entry name" value="LEUCINE-SPECIFIC-BINDING PROTEIN"/>
    <property type="match status" value="1"/>
</dbReference>
<dbReference type="CDD" id="cd06340">
    <property type="entry name" value="PBP1_ABC_ligand_binding-like"/>
    <property type="match status" value="1"/>
</dbReference>
<protein>
    <submittedName>
        <fullName evidence="6">ABC transporter substrate-binding protein</fullName>
    </submittedName>
</protein>
<evidence type="ECO:0000256" key="4">
    <source>
        <dbReference type="SAM" id="SignalP"/>
    </source>
</evidence>
<evidence type="ECO:0000256" key="2">
    <source>
        <dbReference type="ARBA" id="ARBA00022729"/>
    </source>
</evidence>
<keyword evidence="2 4" id="KW-0732">Signal</keyword>
<dbReference type="GO" id="GO:0006865">
    <property type="term" value="P:amino acid transport"/>
    <property type="evidence" value="ECO:0007669"/>
    <property type="project" value="UniProtKB-KW"/>
</dbReference>
<evidence type="ECO:0000259" key="5">
    <source>
        <dbReference type="Pfam" id="PF13458"/>
    </source>
</evidence>
<dbReference type="AlphaFoldDB" id="A0AAE3MZS0"/>
<dbReference type="InterPro" id="IPR028082">
    <property type="entry name" value="Peripla_BP_I"/>
</dbReference>
<evidence type="ECO:0000313" key="7">
    <source>
        <dbReference type="Proteomes" id="UP001208771"/>
    </source>
</evidence>
<sequence>MTSKINRRNFMVTAGAISLLAAAAPAALAAENVKVGVVLPLTGISATIGNQTMNGAKAAADQINEKGGVAALGGAKLELVFADSQSKPDIGASEVERLIQREGVVTVLGAYNSGVTFPASEVAERYKTPWIVTGAVKDEITERNFKYVFRPANKAIYDAREQLDAIQMLTEEFGTGPKTIGLFYEGTDWGRSHAANVKTLAAERGFTIALDESYPPAQVDFTAQILKIRSTRPDALIVAAYTPDHILFSRQMFENRILIPFGIHTVGGGAEDPAYYEAVPARANEYMFIQEDWRIDSLSNNPDPELVEINERYRKLGKYDLNSFASQGVGAVYLLKDALERAASVDKEAIRAALADTDITSGLALAQGFDRIKFDEQGQNTFAHGVISQTLDGQRLTIWPAESRAPGVKPAWPVPEWSQR</sequence>